<sequence length="335" mass="36373">MTGEVQPDPEPSTSGWSALGRWRQHGGAQAVEVVAVRALLPSDSPRLGGEDVEHIRALADSENDLPPIIVHRATMRIIDGMHRLQAAVMRGHDTIGVRFFDGDEDEAFVLAVESNVTHGLPLSMRDRTASAARIIGTHPDWSDRAIAKATGLSAKTVSSIRGRSPSAGPQAGARLGRDGRTRPLDGAAGRRLAVKLMTDSPQAPLRDIARAAGVSLSTAWDVRERLRRGADPVPERGRAAEGDRERKPRAEPAQATGSNADDRVRALRILRRDPSMRFTDAGRVLLRWLEAGTLGQAEWTRLTSIVAAHHRGEVADLARANAEAWRRFADSLTQR</sequence>
<dbReference type="CDD" id="cd16387">
    <property type="entry name" value="ParB_N_Srx"/>
    <property type="match status" value="1"/>
</dbReference>
<feature type="region of interest" description="Disordered" evidence="1">
    <location>
        <begin position="227"/>
        <end position="260"/>
    </location>
</feature>
<keyword evidence="4" id="KW-1185">Reference proteome</keyword>
<comment type="caution">
    <text evidence="3">The sequence shown here is derived from an EMBL/GenBank/DDBJ whole genome shotgun (WGS) entry which is preliminary data.</text>
</comment>
<evidence type="ECO:0000313" key="4">
    <source>
        <dbReference type="Proteomes" id="UP000239203"/>
    </source>
</evidence>
<dbReference type="InterPro" id="IPR036086">
    <property type="entry name" value="ParB/Sulfiredoxin_sf"/>
</dbReference>
<organism evidence="3 4">
    <name type="scientific">Actinokineospora auranticolor</name>
    <dbReference type="NCBI Taxonomy" id="155976"/>
    <lineage>
        <taxon>Bacteria</taxon>
        <taxon>Bacillati</taxon>
        <taxon>Actinomycetota</taxon>
        <taxon>Actinomycetes</taxon>
        <taxon>Pseudonocardiales</taxon>
        <taxon>Pseudonocardiaceae</taxon>
        <taxon>Actinokineospora</taxon>
    </lineage>
</organism>
<dbReference type="Gene3D" id="3.90.1530.10">
    <property type="entry name" value="Conserved hypothetical protein from pyrococcus furiosus pfu- 392566-001, ParB domain"/>
    <property type="match status" value="1"/>
</dbReference>
<dbReference type="RefSeq" id="WP_104482528.1">
    <property type="nucleotide sequence ID" value="NZ_CP154825.1"/>
</dbReference>
<dbReference type="SMART" id="SM00470">
    <property type="entry name" value="ParB"/>
    <property type="match status" value="1"/>
</dbReference>
<feature type="compositionally biased region" description="Basic and acidic residues" evidence="1">
    <location>
        <begin position="227"/>
        <end position="250"/>
    </location>
</feature>
<feature type="domain" description="ParB-like N-terminal" evidence="2">
    <location>
        <begin position="32"/>
        <end position="116"/>
    </location>
</feature>
<protein>
    <submittedName>
        <fullName evidence="3">ParB-like nuclease family protein</fullName>
    </submittedName>
</protein>
<dbReference type="OrthoDB" id="3701787at2"/>
<dbReference type="EMBL" id="PTIX01000025">
    <property type="protein sequence ID" value="PPK63735.1"/>
    <property type="molecule type" value="Genomic_DNA"/>
</dbReference>
<dbReference type="InterPro" id="IPR003115">
    <property type="entry name" value="ParB_N"/>
</dbReference>
<dbReference type="SUPFAM" id="SSF110849">
    <property type="entry name" value="ParB/Sulfiredoxin"/>
    <property type="match status" value="1"/>
</dbReference>
<proteinExistence type="predicted"/>
<evidence type="ECO:0000313" key="3">
    <source>
        <dbReference type="EMBL" id="PPK63735.1"/>
    </source>
</evidence>
<dbReference type="AlphaFoldDB" id="A0A2S6GES9"/>
<feature type="region of interest" description="Disordered" evidence="1">
    <location>
        <begin position="156"/>
        <end position="184"/>
    </location>
</feature>
<evidence type="ECO:0000259" key="2">
    <source>
        <dbReference type="SMART" id="SM00470"/>
    </source>
</evidence>
<gene>
    <name evidence="3" type="ORF">CLV40_12570</name>
</gene>
<accession>A0A2S6GES9</accession>
<reference evidence="3 4" key="1">
    <citation type="submission" date="2018-02" db="EMBL/GenBank/DDBJ databases">
        <title>Genomic Encyclopedia of Archaeal and Bacterial Type Strains, Phase II (KMG-II): from individual species to whole genera.</title>
        <authorList>
            <person name="Goeker M."/>
        </authorList>
    </citation>
    <scope>NUCLEOTIDE SEQUENCE [LARGE SCALE GENOMIC DNA]</scope>
    <source>
        <strain evidence="3 4">YU 961-1</strain>
    </source>
</reference>
<name>A0A2S6GES9_9PSEU</name>
<dbReference type="Proteomes" id="UP000239203">
    <property type="component" value="Unassembled WGS sequence"/>
</dbReference>
<evidence type="ECO:0000256" key="1">
    <source>
        <dbReference type="SAM" id="MobiDB-lite"/>
    </source>
</evidence>